<dbReference type="RefSeq" id="WP_013563616.1">
    <property type="nucleotide sequence ID" value="NC_014962.1"/>
</dbReference>
<dbReference type="Pfam" id="PF02615">
    <property type="entry name" value="Ldh_2"/>
    <property type="match status" value="1"/>
</dbReference>
<dbReference type="InterPro" id="IPR003767">
    <property type="entry name" value="Malate/L-lactate_DH-like"/>
</dbReference>
<dbReference type="PANTHER" id="PTHR11091:SF0">
    <property type="entry name" value="MALATE DEHYDROGENASE"/>
    <property type="match status" value="1"/>
</dbReference>
<accession>E8R1Q5</accession>
<dbReference type="Gene3D" id="1.10.1530.10">
    <property type="match status" value="1"/>
</dbReference>
<dbReference type="InterPro" id="IPR043144">
    <property type="entry name" value="Mal/L-sulf/L-lact_DH-like_ah"/>
</dbReference>
<keyword evidence="4" id="KW-1185">Reference proteome</keyword>
<dbReference type="PANTHER" id="PTHR11091">
    <property type="entry name" value="OXIDOREDUCTASE-RELATED"/>
    <property type="match status" value="1"/>
</dbReference>
<dbReference type="HOGENOM" id="CLU_040452_2_0_0"/>
<dbReference type="InterPro" id="IPR036111">
    <property type="entry name" value="Mal/L-sulfo/L-lacto_DH-like_sf"/>
</dbReference>
<dbReference type="InterPro" id="IPR043143">
    <property type="entry name" value="Mal/L-sulf/L-lact_DH-like_NADP"/>
</dbReference>
<protein>
    <submittedName>
        <fullName evidence="3">Malate/L-lactate dehydrogenase</fullName>
    </submittedName>
</protein>
<dbReference type="AlphaFoldDB" id="E8R1Q5"/>
<proteinExistence type="inferred from homology"/>
<dbReference type="InParanoid" id="E8R1Q5"/>
<evidence type="ECO:0000256" key="1">
    <source>
        <dbReference type="ARBA" id="ARBA00006056"/>
    </source>
</evidence>
<evidence type="ECO:0000313" key="3">
    <source>
        <dbReference type="EMBL" id="ADV61327.1"/>
    </source>
</evidence>
<dbReference type="Proteomes" id="UP000008631">
    <property type="component" value="Chromosome"/>
</dbReference>
<reference evidence="3 4" key="2">
    <citation type="journal article" date="2011" name="Stand. Genomic Sci.">
        <title>Complete genome sequence of Isosphaera pallida type strain (IS1B).</title>
        <authorList>
            <consortium name="US DOE Joint Genome Institute (JGI-PGF)"/>
            <person name="Goker M."/>
            <person name="Cleland D."/>
            <person name="Saunders E."/>
            <person name="Lapidus A."/>
            <person name="Nolan M."/>
            <person name="Lucas S."/>
            <person name="Hammon N."/>
            <person name="Deshpande S."/>
            <person name="Cheng J.F."/>
            <person name="Tapia R."/>
            <person name="Han C."/>
            <person name="Goodwin L."/>
            <person name="Pitluck S."/>
            <person name="Liolios K."/>
            <person name="Pagani I."/>
            <person name="Ivanova N."/>
            <person name="Mavromatis K."/>
            <person name="Pati A."/>
            <person name="Chen A."/>
            <person name="Palaniappan K."/>
            <person name="Land M."/>
            <person name="Hauser L."/>
            <person name="Chang Y.J."/>
            <person name="Jeffries C.D."/>
            <person name="Detter J.C."/>
            <person name="Beck B."/>
            <person name="Woyke T."/>
            <person name="Bristow J."/>
            <person name="Eisen J.A."/>
            <person name="Markowitz V."/>
            <person name="Hugenholtz P."/>
            <person name="Kyrpides N.C."/>
            <person name="Klenk H.P."/>
        </authorList>
    </citation>
    <scope>NUCLEOTIDE SEQUENCE [LARGE SCALE GENOMIC DNA]</scope>
    <source>
        <strain evidence="4">ATCC 43644 / DSM 9630 / IS1B</strain>
    </source>
</reference>
<dbReference type="EMBL" id="CP002353">
    <property type="protein sequence ID" value="ADV61327.1"/>
    <property type="molecule type" value="Genomic_DNA"/>
</dbReference>
<dbReference type="SUPFAM" id="SSF89733">
    <property type="entry name" value="L-sulfolactate dehydrogenase-like"/>
    <property type="match status" value="1"/>
</dbReference>
<name>E8R1Q5_ISOPI</name>
<sequence>MILLDSSTLTEFVARLFAACGVPREDAHQVAMSLVGADLRGHESHGTMRTHQYIEALRAGRYRARAELTVIREAGPVMVAEGHLGLGAVLTHRFLDQLIPKAREFGVAVGAARRFGHAGRIGEYAERAVAEGLAFIAFSNNDGAGQRVIPPGGIEPRLGTNPLCLASPTTRGPLVLDLGTSAVSEGKVRIHHLDGNRPIPEGWVIDHRGRPTTNPAVLYEKPTGSILPMGGLQSYKGFGLALLLDLLSAGLTGGHCVNPDPPPVIGNNLVFILMDPVAFAGTEHLLDQSAILETYIRGCPVAMGQGPIRLPGDRERALLHRRQREGLPMSEPLWTRLTRLGEELGVPVPHGLVRRAN</sequence>
<dbReference type="GO" id="GO:0016491">
    <property type="term" value="F:oxidoreductase activity"/>
    <property type="evidence" value="ECO:0007669"/>
    <property type="project" value="UniProtKB-KW"/>
</dbReference>
<dbReference type="Gene3D" id="3.30.1370.60">
    <property type="entry name" value="Hypothetical oxidoreductase yiak, domain 2"/>
    <property type="match status" value="1"/>
</dbReference>
<keyword evidence="2" id="KW-0560">Oxidoreductase</keyword>
<evidence type="ECO:0000313" key="4">
    <source>
        <dbReference type="Proteomes" id="UP000008631"/>
    </source>
</evidence>
<dbReference type="KEGG" id="ipa:Isop_0736"/>
<gene>
    <name evidence="3" type="ordered locus">Isop_0736</name>
</gene>
<reference key="1">
    <citation type="submission" date="2010-11" db="EMBL/GenBank/DDBJ databases">
        <title>The complete sequence of chromosome of Isophaera pallida ATCC 43644.</title>
        <authorList>
            <consortium name="US DOE Joint Genome Institute (JGI-PGF)"/>
            <person name="Lucas S."/>
            <person name="Copeland A."/>
            <person name="Lapidus A."/>
            <person name="Bruce D."/>
            <person name="Goodwin L."/>
            <person name="Pitluck S."/>
            <person name="Kyrpides N."/>
            <person name="Mavromatis K."/>
            <person name="Pagani I."/>
            <person name="Ivanova N."/>
            <person name="Saunders E."/>
            <person name="Brettin T."/>
            <person name="Detter J.C."/>
            <person name="Han C."/>
            <person name="Tapia R."/>
            <person name="Land M."/>
            <person name="Hauser L."/>
            <person name="Markowitz V."/>
            <person name="Cheng J.-F."/>
            <person name="Hugenholtz P."/>
            <person name="Woyke T."/>
            <person name="Wu D."/>
            <person name="Eisen J.A."/>
        </authorList>
    </citation>
    <scope>NUCLEOTIDE SEQUENCE</scope>
    <source>
        <strain>ATCC 43644</strain>
    </source>
</reference>
<organism evidence="3 4">
    <name type="scientific">Isosphaera pallida (strain ATCC 43644 / DSM 9630 / IS1B)</name>
    <dbReference type="NCBI Taxonomy" id="575540"/>
    <lineage>
        <taxon>Bacteria</taxon>
        <taxon>Pseudomonadati</taxon>
        <taxon>Planctomycetota</taxon>
        <taxon>Planctomycetia</taxon>
        <taxon>Isosphaerales</taxon>
        <taxon>Isosphaeraceae</taxon>
        <taxon>Isosphaera</taxon>
    </lineage>
</organism>
<evidence type="ECO:0000256" key="2">
    <source>
        <dbReference type="ARBA" id="ARBA00023002"/>
    </source>
</evidence>
<dbReference type="eggNOG" id="COG2055">
    <property type="taxonomic scope" value="Bacteria"/>
</dbReference>
<dbReference type="FunCoup" id="E8R1Q5">
    <property type="interactions" value="20"/>
</dbReference>
<comment type="similarity">
    <text evidence="1">Belongs to the LDH2/MDH2 oxidoreductase family.</text>
</comment>